<gene>
    <name evidence="1" type="ORF">RHMOL_Rhmol13G0220400</name>
</gene>
<name>A0ACC0L958_RHOML</name>
<accession>A0ACC0L958</accession>
<proteinExistence type="predicted"/>
<comment type="caution">
    <text evidence="1">The sequence shown here is derived from an EMBL/GenBank/DDBJ whole genome shotgun (WGS) entry which is preliminary data.</text>
</comment>
<dbReference type="EMBL" id="CM046400">
    <property type="protein sequence ID" value="KAI8525303.1"/>
    <property type="molecule type" value="Genomic_DNA"/>
</dbReference>
<organism evidence="1 2">
    <name type="scientific">Rhododendron molle</name>
    <name type="common">Chinese azalea</name>
    <name type="synonym">Azalea mollis</name>
    <dbReference type="NCBI Taxonomy" id="49168"/>
    <lineage>
        <taxon>Eukaryota</taxon>
        <taxon>Viridiplantae</taxon>
        <taxon>Streptophyta</taxon>
        <taxon>Embryophyta</taxon>
        <taxon>Tracheophyta</taxon>
        <taxon>Spermatophyta</taxon>
        <taxon>Magnoliopsida</taxon>
        <taxon>eudicotyledons</taxon>
        <taxon>Gunneridae</taxon>
        <taxon>Pentapetalae</taxon>
        <taxon>asterids</taxon>
        <taxon>Ericales</taxon>
        <taxon>Ericaceae</taxon>
        <taxon>Ericoideae</taxon>
        <taxon>Rhodoreae</taxon>
        <taxon>Rhododendron</taxon>
    </lineage>
</organism>
<dbReference type="Proteomes" id="UP001062846">
    <property type="component" value="Chromosome 13"/>
</dbReference>
<evidence type="ECO:0000313" key="1">
    <source>
        <dbReference type="EMBL" id="KAI8525303.1"/>
    </source>
</evidence>
<sequence length="82" mass="8621">MAGARRPHRLPPSPGPTPSPSPPTAFARTPPTSAVLAFSILSHPFSLLTLISLLAARLLHPVFVYGRTLTSVGSLLLWGALV</sequence>
<keyword evidence="2" id="KW-1185">Reference proteome</keyword>
<protein>
    <submittedName>
        <fullName evidence="1">Uncharacterized protein</fullName>
    </submittedName>
</protein>
<reference evidence="1" key="1">
    <citation type="submission" date="2022-02" db="EMBL/GenBank/DDBJ databases">
        <title>Plant Genome Project.</title>
        <authorList>
            <person name="Zhang R.-G."/>
        </authorList>
    </citation>
    <scope>NUCLEOTIDE SEQUENCE</scope>
    <source>
        <strain evidence="1">AT1</strain>
    </source>
</reference>
<evidence type="ECO:0000313" key="2">
    <source>
        <dbReference type="Proteomes" id="UP001062846"/>
    </source>
</evidence>